<evidence type="ECO:0000313" key="8">
    <source>
        <dbReference type="EMBL" id="CAL6111040.1"/>
    </source>
</evidence>
<comment type="caution">
    <text evidence="4">The sequence shown here is derived from an EMBL/GenBank/DDBJ whole genome shotgun (WGS) entry which is preliminary data.</text>
</comment>
<feature type="compositionally biased region" description="Polar residues" evidence="1">
    <location>
        <begin position="1"/>
        <end position="18"/>
    </location>
</feature>
<reference evidence="4" key="1">
    <citation type="submission" date="2023-06" db="EMBL/GenBank/DDBJ databases">
        <authorList>
            <person name="Kurt Z."/>
        </authorList>
    </citation>
    <scope>NUCLEOTIDE SEQUENCE</scope>
</reference>
<gene>
    <name evidence="5" type="ORF">HINF_LOCUS10967</name>
    <name evidence="6" type="ORF">HINF_LOCUS35415</name>
    <name evidence="7" type="ORF">HINF_LOCUS41057</name>
    <name evidence="2" type="ORF">HINF_LOCUS481</name>
    <name evidence="4" type="ORF">HINF_LOCUS65755</name>
    <name evidence="8" type="ORF">HINF_LOCUS76206</name>
    <name evidence="3" type="ORF">HINF_LOCUS9850</name>
</gene>
<dbReference type="EMBL" id="CAXDID020000024">
    <property type="protein sequence ID" value="CAL5989663.1"/>
    <property type="molecule type" value="Genomic_DNA"/>
</dbReference>
<dbReference type="Proteomes" id="UP001642409">
    <property type="component" value="Unassembled WGS sequence"/>
</dbReference>
<organism evidence="4">
    <name type="scientific">Hexamita inflata</name>
    <dbReference type="NCBI Taxonomy" id="28002"/>
    <lineage>
        <taxon>Eukaryota</taxon>
        <taxon>Metamonada</taxon>
        <taxon>Diplomonadida</taxon>
        <taxon>Hexamitidae</taxon>
        <taxon>Hexamitinae</taxon>
        <taxon>Hexamita</taxon>
    </lineage>
</organism>
<dbReference type="EMBL" id="CATOUU010000005">
    <property type="protein sequence ID" value="CAI9912836.1"/>
    <property type="molecule type" value="Genomic_DNA"/>
</dbReference>
<evidence type="ECO:0000313" key="2">
    <source>
        <dbReference type="EMBL" id="CAI9912836.1"/>
    </source>
</evidence>
<evidence type="ECO:0000313" key="6">
    <source>
        <dbReference type="EMBL" id="CAL6034365.1"/>
    </source>
</evidence>
<dbReference type="EMBL" id="CATOUU010001183">
    <property type="protein sequence ID" value="CAI9978110.1"/>
    <property type="molecule type" value="Genomic_DNA"/>
</dbReference>
<proteinExistence type="predicted"/>
<evidence type="ECO:0000313" key="9">
    <source>
        <dbReference type="Proteomes" id="UP001642409"/>
    </source>
</evidence>
<evidence type="ECO:0000313" key="5">
    <source>
        <dbReference type="EMBL" id="CAL5989663.1"/>
    </source>
</evidence>
<evidence type="ECO:0000313" key="4">
    <source>
        <dbReference type="EMBL" id="CAI9978110.1"/>
    </source>
</evidence>
<evidence type="ECO:0000256" key="1">
    <source>
        <dbReference type="SAM" id="MobiDB-lite"/>
    </source>
</evidence>
<evidence type="ECO:0000313" key="7">
    <source>
        <dbReference type="EMBL" id="CAL6045469.1"/>
    </source>
</evidence>
<keyword evidence="9" id="KW-1185">Reference proteome</keyword>
<reference evidence="5 9" key="2">
    <citation type="submission" date="2024-07" db="EMBL/GenBank/DDBJ databases">
        <authorList>
            <person name="Akdeniz Z."/>
        </authorList>
    </citation>
    <scope>NUCLEOTIDE SEQUENCE [LARGE SCALE GENOMIC DNA]</scope>
</reference>
<feature type="compositionally biased region" description="Basic and acidic residues" evidence="1">
    <location>
        <begin position="20"/>
        <end position="37"/>
    </location>
</feature>
<dbReference type="EMBL" id="CATOUU010000248">
    <property type="protein sequence ID" value="CAI9922205.1"/>
    <property type="molecule type" value="Genomic_DNA"/>
</dbReference>
<name>A0AA86S4Y4_9EUKA</name>
<dbReference type="EMBL" id="CAXDID020000128">
    <property type="protein sequence ID" value="CAL6034365.1"/>
    <property type="molecule type" value="Genomic_DNA"/>
</dbReference>
<feature type="region of interest" description="Disordered" evidence="1">
    <location>
        <begin position="1"/>
        <end position="48"/>
    </location>
</feature>
<sequence>MKQAPSKQSKIPVTQKSRSPQKDRSMIARPPTQHEFKTPAPDRYFPDVNMDTTKEFVTKSRSPIQKETDVPILPYMIGYRALYKKCGTSMGARCTIDFQAREQAGVPSSHNYTISSPLGKTRQSTLHVKPKYQGLIIPDNF</sequence>
<accession>A0AA86S4Y4</accession>
<dbReference type="EMBL" id="CAXDID020000700">
    <property type="protein sequence ID" value="CAL6111040.1"/>
    <property type="molecule type" value="Genomic_DNA"/>
</dbReference>
<evidence type="ECO:0000313" key="3">
    <source>
        <dbReference type="EMBL" id="CAI9922205.1"/>
    </source>
</evidence>
<dbReference type="AlphaFoldDB" id="A0AA86S4Y4"/>
<protein>
    <submittedName>
        <fullName evidence="5">Hypothetical_protein</fullName>
    </submittedName>
</protein>
<dbReference type="EMBL" id="CAXDID020000163">
    <property type="protein sequence ID" value="CAL6045469.1"/>
    <property type="molecule type" value="Genomic_DNA"/>
</dbReference>